<keyword evidence="2" id="KW-0521">NADP</keyword>
<feature type="domain" description="NADP-dependent oxidoreductase" evidence="4">
    <location>
        <begin position="27"/>
        <end position="97"/>
    </location>
</feature>
<organism evidence="5 6">
    <name type="scientific">Conidiobolus coronatus (strain ATCC 28846 / CBS 209.66 / NRRL 28638)</name>
    <name type="common">Delacroixia coronata</name>
    <dbReference type="NCBI Taxonomy" id="796925"/>
    <lineage>
        <taxon>Eukaryota</taxon>
        <taxon>Fungi</taxon>
        <taxon>Fungi incertae sedis</taxon>
        <taxon>Zoopagomycota</taxon>
        <taxon>Entomophthoromycotina</taxon>
        <taxon>Entomophthoromycetes</taxon>
        <taxon>Entomophthorales</taxon>
        <taxon>Ancylistaceae</taxon>
        <taxon>Conidiobolus</taxon>
    </lineage>
</organism>
<dbReference type="OMA" id="MNILANM"/>
<sequence>MNILANMIREYWSKITAGIYVTPEGQVKAEKIRKFVPFVEKLGFTPAQVALAWVLKQPNVSTVILGATKLDQLKDNLKSLDVADKLAPDNLDEIEGISQTKPVLEFNFREINPK</sequence>
<evidence type="ECO:0000256" key="3">
    <source>
        <dbReference type="ARBA" id="ARBA00023002"/>
    </source>
</evidence>
<dbReference type="InterPro" id="IPR036812">
    <property type="entry name" value="NAD(P)_OxRdtase_dom_sf"/>
</dbReference>
<accession>A0A137PCE8</accession>
<keyword evidence="6" id="KW-1185">Reference proteome</keyword>
<dbReference type="GO" id="GO:0016491">
    <property type="term" value="F:oxidoreductase activity"/>
    <property type="evidence" value="ECO:0007669"/>
    <property type="project" value="UniProtKB-KW"/>
</dbReference>
<evidence type="ECO:0000313" key="5">
    <source>
        <dbReference type="EMBL" id="KXN72669.1"/>
    </source>
</evidence>
<dbReference type="Gene3D" id="3.20.20.100">
    <property type="entry name" value="NADP-dependent oxidoreductase domain"/>
    <property type="match status" value="1"/>
</dbReference>
<dbReference type="PANTHER" id="PTHR43150:SF2">
    <property type="entry name" value="HYPERKINETIC, ISOFORM M"/>
    <property type="match status" value="1"/>
</dbReference>
<protein>
    <recommendedName>
        <fullName evidence="4">NADP-dependent oxidoreductase domain-containing protein</fullName>
    </recommendedName>
</protein>
<dbReference type="InterPro" id="IPR023210">
    <property type="entry name" value="NADP_OxRdtase_dom"/>
</dbReference>
<name>A0A137PCE8_CONC2</name>
<evidence type="ECO:0000256" key="2">
    <source>
        <dbReference type="ARBA" id="ARBA00022857"/>
    </source>
</evidence>
<dbReference type="OrthoDB" id="1720422at2759"/>
<dbReference type="SUPFAM" id="SSF51430">
    <property type="entry name" value="NAD(P)-linked oxidoreductase"/>
    <property type="match status" value="1"/>
</dbReference>
<dbReference type="InterPro" id="IPR005399">
    <property type="entry name" value="K_chnl_volt-dep_bsu_KCNAB-rel"/>
</dbReference>
<gene>
    <name evidence="5" type="ORF">CONCODRAFT_4532</name>
</gene>
<proteinExistence type="inferred from homology"/>
<evidence type="ECO:0000313" key="6">
    <source>
        <dbReference type="Proteomes" id="UP000070444"/>
    </source>
</evidence>
<comment type="similarity">
    <text evidence="1">Belongs to the shaker potassium channel beta subunit family.</text>
</comment>
<dbReference type="AlphaFoldDB" id="A0A137PCE8"/>
<evidence type="ECO:0000256" key="1">
    <source>
        <dbReference type="ARBA" id="ARBA00006515"/>
    </source>
</evidence>
<dbReference type="STRING" id="796925.A0A137PCE8"/>
<dbReference type="Proteomes" id="UP000070444">
    <property type="component" value="Unassembled WGS sequence"/>
</dbReference>
<keyword evidence="3" id="KW-0560">Oxidoreductase</keyword>
<dbReference type="Pfam" id="PF00248">
    <property type="entry name" value="Aldo_ket_red"/>
    <property type="match status" value="1"/>
</dbReference>
<evidence type="ECO:0000259" key="4">
    <source>
        <dbReference type="Pfam" id="PF00248"/>
    </source>
</evidence>
<dbReference type="PANTHER" id="PTHR43150">
    <property type="entry name" value="HYPERKINETIC, ISOFORM M"/>
    <property type="match status" value="1"/>
</dbReference>
<reference evidence="5 6" key="1">
    <citation type="journal article" date="2015" name="Genome Biol. Evol.">
        <title>Phylogenomic analyses indicate that early fungi evolved digesting cell walls of algal ancestors of land plants.</title>
        <authorList>
            <person name="Chang Y."/>
            <person name="Wang S."/>
            <person name="Sekimoto S."/>
            <person name="Aerts A.L."/>
            <person name="Choi C."/>
            <person name="Clum A."/>
            <person name="LaButti K.M."/>
            <person name="Lindquist E.A."/>
            <person name="Yee Ngan C."/>
            <person name="Ohm R.A."/>
            <person name="Salamov A.A."/>
            <person name="Grigoriev I.V."/>
            <person name="Spatafora J.W."/>
            <person name="Berbee M.L."/>
        </authorList>
    </citation>
    <scope>NUCLEOTIDE SEQUENCE [LARGE SCALE GENOMIC DNA]</scope>
    <source>
        <strain evidence="5 6">NRRL 28638</strain>
    </source>
</reference>
<dbReference type="EMBL" id="KQ964449">
    <property type="protein sequence ID" value="KXN72669.1"/>
    <property type="molecule type" value="Genomic_DNA"/>
</dbReference>